<gene>
    <name evidence="2" type="ORF">FBZ93_11176</name>
</gene>
<accession>A0A560LCK4</accession>
<dbReference type="Proteomes" id="UP000321304">
    <property type="component" value="Unassembled WGS sequence"/>
</dbReference>
<keyword evidence="1" id="KW-0732">Signal</keyword>
<evidence type="ECO:0000313" key="2">
    <source>
        <dbReference type="EMBL" id="TWB93037.1"/>
    </source>
</evidence>
<proteinExistence type="predicted"/>
<feature type="chain" id="PRO_5022185504" description="Lipoprotein" evidence="1">
    <location>
        <begin position="22"/>
        <end position="398"/>
    </location>
</feature>
<reference evidence="2 3" key="1">
    <citation type="submission" date="2019-06" db="EMBL/GenBank/DDBJ databases">
        <title>Genomic Encyclopedia of Type Strains, Phase IV (KMG-V): Genome sequencing to study the core and pangenomes of soil and plant-associated prokaryotes.</title>
        <authorList>
            <person name="Whitman W."/>
        </authorList>
    </citation>
    <scope>NUCLEOTIDE SEQUENCE [LARGE SCALE GENOMIC DNA]</scope>
    <source>
        <strain evidence="2 3">BR 10355</strain>
    </source>
</reference>
<organism evidence="2 3">
    <name type="scientific">Bradyrhizobium macuxiense</name>
    <dbReference type="NCBI Taxonomy" id="1755647"/>
    <lineage>
        <taxon>Bacteria</taxon>
        <taxon>Pseudomonadati</taxon>
        <taxon>Pseudomonadota</taxon>
        <taxon>Alphaproteobacteria</taxon>
        <taxon>Hyphomicrobiales</taxon>
        <taxon>Nitrobacteraceae</taxon>
        <taxon>Bradyrhizobium</taxon>
    </lineage>
</organism>
<keyword evidence="3" id="KW-1185">Reference proteome</keyword>
<evidence type="ECO:0000256" key="1">
    <source>
        <dbReference type="SAM" id="SignalP"/>
    </source>
</evidence>
<name>A0A560LCK4_9BRAD</name>
<dbReference type="OrthoDB" id="8232210at2"/>
<dbReference type="RefSeq" id="WP_146990095.1">
    <property type="nucleotide sequence ID" value="NZ_VITY01000011.1"/>
</dbReference>
<protein>
    <recommendedName>
        <fullName evidence="4">Lipoprotein</fullName>
    </recommendedName>
</protein>
<dbReference type="EMBL" id="VITY01000011">
    <property type="protein sequence ID" value="TWB93037.1"/>
    <property type="molecule type" value="Genomic_DNA"/>
</dbReference>
<evidence type="ECO:0000313" key="3">
    <source>
        <dbReference type="Proteomes" id="UP000321304"/>
    </source>
</evidence>
<dbReference type="PROSITE" id="PS51257">
    <property type="entry name" value="PROKAR_LIPOPROTEIN"/>
    <property type="match status" value="1"/>
</dbReference>
<comment type="caution">
    <text evidence="2">The sequence shown here is derived from an EMBL/GenBank/DDBJ whole genome shotgun (WGS) entry which is preliminary data.</text>
</comment>
<sequence>MRRTFRGAVALLGATAAVGCASVPELEQDGVSISEIVQRVKCELAFAMPDPQPPYPTGRYQWMRDWTAKVDLTLITNNQASLTPSIAVLHQMPPAVLTGIGTFGQMFGASGGGGVATTAIRNESLSFTVAIKELRAERNRLACDLPNAPDLYGRLGLQEWIASALAPVANSQLRIGHHPPPNGKSLPAPPVAVAAAETQKQILQQKKALVEFWAGVVKEHAKAVDDHAKAVNSGADLKDIQIAYDEAFIVNRATAKAAAEYGKAAVAYKNAKATDPKDLELDRLLQAAKDANDEAAKAKQDVASAIEGLPHDPPIDSIGHQVQFVVMSSANIAPNWSLVSFKGPANAGPLAAASRTNTHTLIIALGAPAVPGSVKPSEEQIRQLNNQHLDALRAPLGQ</sequence>
<feature type="signal peptide" evidence="1">
    <location>
        <begin position="1"/>
        <end position="21"/>
    </location>
</feature>
<dbReference type="AlphaFoldDB" id="A0A560LCK4"/>
<evidence type="ECO:0008006" key="4">
    <source>
        <dbReference type="Google" id="ProtNLM"/>
    </source>
</evidence>